<dbReference type="GO" id="GO:0005829">
    <property type="term" value="C:cytosol"/>
    <property type="evidence" value="ECO:0007669"/>
    <property type="project" value="TreeGrafter"/>
</dbReference>
<sequence>MSGAADGRLAAKRTGIDTQHETVAYMSTDCPLCRSEGFAAHARVKLTTAAGRTILATLHHVADGLVSLHEVGLSESAWRRLGVIPGEPVAVSHPPPLRSLGHVRGKMYGRRLGEEALTDIIADIVAGHYDDIALSAFLTACTARPLDDHETVGLTRAMVEAGDRLGWQGAPIADKHSVGGLPGNRTTPVVVAIAAACGLTMPKTSSRAITSPAGTADTMETLAPVDLDLPAMRRVVESEGGCIVWGGAVRLSPADDTLIRVERALDLDSEGQLVASVLSKKIAAGSTHVVLDVPVGPTAKVRSAAAAEALGASLERVAAAFGLATRIVTSDGTQPVGRGIGPALEAHDVLAVLQGTADAPADLRARALALAGALLELTGAAARGRGQEVAGAALADGRAWAKFQRICEAQGGMRRPPRAAFRRPVLACQGGRVASIDNRRLARVAKLAGAPADKAAGLELHAAVGQRVAVGEPLFTVHAENAGELDYALAYVAANPDILALGDPS</sequence>
<dbReference type="InterPro" id="IPR036566">
    <property type="entry name" value="PYNP-like_C_sf"/>
</dbReference>
<dbReference type="SMART" id="SM00941">
    <property type="entry name" value="PYNP_C"/>
    <property type="match status" value="1"/>
</dbReference>
<dbReference type="InterPro" id="IPR028579">
    <property type="entry name" value="Thym_Pase_Put"/>
</dbReference>
<proteinExistence type="inferred from homology"/>
<dbReference type="SUPFAM" id="SSF47648">
    <property type="entry name" value="Nucleoside phosphorylase/phosphoribosyltransferase N-terminal domain"/>
    <property type="match status" value="1"/>
</dbReference>
<dbReference type="GO" id="GO:0006213">
    <property type="term" value="P:pyrimidine nucleoside metabolic process"/>
    <property type="evidence" value="ECO:0007669"/>
    <property type="project" value="InterPro"/>
</dbReference>
<dbReference type="EMBL" id="QGNA01000007">
    <property type="protein sequence ID" value="PWS34368.1"/>
    <property type="molecule type" value="Genomic_DNA"/>
</dbReference>
<dbReference type="RefSeq" id="WP_109873341.1">
    <property type="nucleotide sequence ID" value="NZ_QGNA01000007.1"/>
</dbReference>
<dbReference type="InterPro" id="IPR000053">
    <property type="entry name" value="Thymidine/pyrmidine_PPase"/>
</dbReference>
<comment type="similarity">
    <text evidence="4">Belongs to the thymidine/pyrimidine-nucleoside phosphorylase family. Type 2 subfamily.</text>
</comment>
<dbReference type="AlphaFoldDB" id="A0A317FA72"/>
<dbReference type="Gene3D" id="1.20.970.50">
    <property type="match status" value="1"/>
</dbReference>
<dbReference type="PANTHER" id="PTHR10515">
    <property type="entry name" value="THYMIDINE PHOSPHORYLASE"/>
    <property type="match status" value="1"/>
</dbReference>
<dbReference type="GO" id="GO:0004645">
    <property type="term" value="F:1,4-alpha-oligoglucan phosphorylase activity"/>
    <property type="evidence" value="ECO:0007669"/>
    <property type="project" value="InterPro"/>
</dbReference>
<dbReference type="InterPro" id="IPR035902">
    <property type="entry name" value="Nuc_phospho_transferase"/>
</dbReference>
<dbReference type="Pfam" id="PF00591">
    <property type="entry name" value="Glycos_transf_3"/>
    <property type="match status" value="1"/>
</dbReference>
<evidence type="ECO:0000256" key="4">
    <source>
        <dbReference type="HAMAP-Rule" id="MF_00703"/>
    </source>
</evidence>
<evidence type="ECO:0000256" key="3">
    <source>
        <dbReference type="ARBA" id="ARBA00048550"/>
    </source>
</evidence>
<name>A0A317FA72_9PROT</name>
<keyword evidence="1 4" id="KW-0328">Glycosyltransferase</keyword>
<dbReference type="SUPFAM" id="SSF54680">
    <property type="entry name" value="Pyrimidine nucleoside phosphorylase C-terminal domain"/>
    <property type="match status" value="1"/>
</dbReference>
<comment type="caution">
    <text evidence="6">The sequence shown here is derived from an EMBL/GenBank/DDBJ whole genome shotgun (WGS) entry which is preliminary data.</text>
</comment>
<evidence type="ECO:0000256" key="1">
    <source>
        <dbReference type="ARBA" id="ARBA00022676"/>
    </source>
</evidence>
<dbReference type="Pfam" id="PF07831">
    <property type="entry name" value="PYNP_C"/>
    <property type="match status" value="1"/>
</dbReference>
<dbReference type="Pfam" id="PF02885">
    <property type="entry name" value="Glycos_trans_3N"/>
    <property type="match status" value="1"/>
</dbReference>
<dbReference type="Proteomes" id="UP000245765">
    <property type="component" value="Unassembled WGS sequence"/>
</dbReference>
<protein>
    <recommendedName>
        <fullName evidence="4">Putative thymidine phosphorylase</fullName>
        <ecNumber evidence="4">2.4.2.4</ecNumber>
    </recommendedName>
    <alternativeName>
        <fullName evidence="4">TdRPase</fullName>
    </alternativeName>
</protein>
<dbReference type="GO" id="GO:0009032">
    <property type="term" value="F:thymidine phosphorylase activity"/>
    <property type="evidence" value="ECO:0007669"/>
    <property type="project" value="UniProtKB-UniRule"/>
</dbReference>
<organism evidence="6 7">
    <name type="scientific">Falsiroseomonas bella</name>
    <dbReference type="NCBI Taxonomy" id="2184016"/>
    <lineage>
        <taxon>Bacteria</taxon>
        <taxon>Pseudomonadati</taxon>
        <taxon>Pseudomonadota</taxon>
        <taxon>Alphaproteobacteria</taxon>
        <taxon>Acetobacterales</taxon>
        <taxon>Roseomonadaceae</taxon>
        <taxon>Falsiroseomonas</taxon>
    </lineage>
</organism>
<keyword evidence="7" id="KW-1185">Reference proteome</keyword>
<dbReference type="NCBIfam" id="NF003338">
    <property type="entry name" value="PRK04350.1"/>
    <property type="match status" value="1"/>
</dbReference>
<evidence type="ECO:0000259" key="5">
    <source>
        <dbReference type="SMART" id="SM00941"/>
    </source>
</evidence>
<dbReference type="NCBIfam" id="TIGR02645">
    <property type="entry name" value="ARCH_P_rylase"/>
    <property type="match status" value="1"/>
</dbReference>
<dbReference type="EC" id="2.4.2.4" evidence="4"/>
<dbReference type="PROSITE" id="PS00647">
    <property type="entry name" value="THYMID_PHOSPHORYLASE"/>
    <property type="match status" value="1"/>
</dbReference>
<dbReference type="Gene3D" id="3.40.1030.10">
    <property type="entry name" value="Nucleoside phosphorylase/phosphoribosyltransferase catalytic domain"/>
    <property type="match status" value="1"/>
</dbReference>
<reference evidence="7" key="1">
    <citation type="submission" date="2018-05" db="EMBL/GenBank/DDBJ databases">
        <authorList>
            <person name="Du Z."/>
            <person name="Wang X."/>
        </authorList>
    </citation>
    <scope>NUCLEOTIDE SEQUENCE [LARGE SCALE GENOMIC DNA]</scope>
    <source>
        <strain evidence="7">CQN31</strain>
    </source>
</reference>
<dbReference type="OrthoDB" id="341217at2"/>
<dbReference type="Gene3D" id="3.90.1170.30">
    <property type="entry name" value="Pyrimidine nucleoside phosphorylase-like, C-terminal domain"/>
    <property type="match status" value="1"/>
</dbReference>
<evidence type="ECO:0000256" key="2">
    <source>
        <dbReference type="ARBA" id="ARBA00022679"/>
    </source>
</evidence>
<dbReference type="InterPro" id="IPR013466">
    <property type="entry name" value="Thymidine/AMP_Pase"/>
</dbReference>
<feature type="domain" description="Pyrimidine nucleoside phosphorylase C-terminal" evidence="5">
    <location>
        <begin position="432"/>
        <end position="499"/>
    </location>
</feature>
<keyword evidence="2 4" id="KW-0808">Transferase</keyword>
<dbReference type="GO" id="GO:0006206">
    <property type="term" value="P:pyrimidine nucleobase metabolic process"/>
    <property type="evidence" value="ECO:0007669"/>
    <property type="project" value="InterPro"/>
</dbReference>
<dbReference type="InterPro" id="IPR036320">
    <property type="entry name" value="Glycosyl_Trfase_fam3_N_dom_sf"/>
</dbReference>
<dbReference type="HAMAP" id="MF_00703">
    <property type="entry name" value="Thymid_phosp_2"/>
    <property type="match status" value="1"/>
</dbReference>
<evidence type="ECO:0000313" key="6">
    <source>
        <dbReference type="EMBL" id="PWS34368.1"/>
    </source>
</evidence>
<dbReference type="InterPro" id="IPR017872">
    <property type="entry name" value="Pyrmidine_PPase_CS"/>
</dbReference>
<dbReference type="PANTHER" id="PTHR10515:SF0">
    <property type="entry name" value="THYMIDINE PHOSPHORYLASE"/>
    <property type="match status" value="1"/>
</dbReference>
<gene>
    <name evidence="6" type="ORF">DFH01_25450</name>
</gene>
<dbReference type="InterPro" id="IPR013102">
    <property type="entry name" value="PYNP_C"/>
</dbReference>
<evidence type="ECO:0000313" key="7">
    <source>
        <dbReference type="Proteomes" id="UP000245765"/>
    </source>
</evidence>
<dbReference type="InterPro" id="IPR017459">
    <property type="entry name" value="Glycosyl_Trfase_fam3_N_dom"/>
</dbReference>
<accession>A0A317FA72</accession>
<comment type="catalytic activity">
    <reaction evidence="3 4">
        <text>thymidine + phosphate = 2-deoxy-alpha-D-ribose 1-phosphate + thymine</text>
        <dbReference type="Rhea" id="RHEA:16037"/>
        <dbReference type="ChEBI" id="CHEBI:17748"/>
        <dbReference type="ChEBI" id="CHEBI:17821"/>
        <dbReference type="ChEBI" id="CHEBI:43474"/>
        <dbReference type="ChEBI" id="CHEBI:57259"/>
        <dbReference type="EC" id="2.4.2.4"/>
    </reaction>
</comment>
<dbReference type="InterPro" id="IPR000312">
    <property type="entry name" value="Glycosyl_Trfase_fam3"/>
</dbReference>
<dbReference type="SUPFAM" id="SSF52418">
    <property type="entry name" value="Nucleoside phosphorylase/phosphoribosyltransferase catalytic domain"/>
    <property type="match status" value="1"/>
</dbReference>